<protein>
    <submittedName>
        <fullName evidence="1">Uncharacterized protein</fullName>
    </submittedName>
</protein>
<proteinExistence type="predicted"/>
<gene>
    <name evidence="1" type="ORF">HJB60_09260</name>
</gene>
<dbReference type="RefSeq" id="WP_221119242.1">
    <property type="nucleotide sequence ID" value="NZ_JABDYF010000003.1"/>
</dbReference>
<keyword evidence="2" id="KW-1185">Reference proteome</keyword>
<dbReference type="EMBL" id="JABDYF010000003">
    <property type="protein sequence ID" value="MBX5089358.1"/>
    <property type="molecule type" value="Genomic_DNA"/>
</dbReference>
<evidence type="ECO:0000313" key="2">
    <source>
        <dbReference type="Proteomes" id="UP000770629"/>
    </source>
</evidence>
<reference evidence="1 2" key="1">
    <citation type="submission" date="2020-04" db="EMBL/GenBank/DDBJ databases">
        <title>Global-level population genomics: horizontal gene transfer, symbiosis and evolution in Rhizobia.</title>
        <authorList>
            <person name="Gai Y."/>
        </authorList>
    </citation>
    <scope>NUCLEOTIDE SEQUENCE [LARGE SCALE GENOMIC DNA]</scope>
    <source>
        <strain evidence="1 2">BLR33</strain>
    </source>
</reference>
<accession>A0ABS7IFK4</accession>
<evidence type="ECO:0000313" key="1">
    <source>
        <dbReference type="EMBL" id="MBX5089358.1"/>
    </source>
</evidence>
<sequence length="77" mass="7835">MSESTAPAVKYAAVTPNDSTVVGARSLYIGTTGNVALKADANATAVTFTNVPVGFMQVSAYIVMSTNTTASGIIALY</sequence>
<comment type="caution">
    <text evidence="1">The sequence shown here is derived from an EMBL/GenBank/DDBJ whole genome shotgun (WGS) entry which is preliminary data.</text>
</comment>
<organism evidence="1 2">
    <name type="scientific">Rhizobium lentis</name>
    <dbReference type="NCBI Taxonomy" id="1138194"/>
    <lineage>
        <taxon>Bacteria</taxon>
        <taxon>Pseudomonadati</taxon>
        <taxon>Pseudomonadota</taxon>
        <taxon>Alphaproteobacteria</taxon>
        <taxon>Hyphomicrobiales</taxon>
        <taxon>Rhizobiaceae</taxon>
        <taxon>Rhizobium/Agrobacterium group</taxon>
        <taxon>Rhizobium</taxon>
    </lineage>
</organism>
<name>A0ABS7IFK4_9HYPH</name>
<dbReference type="Proteomes" id="UP000770629">
    <property type="component" value="Unassembled WGS sequence"/>
</dbReference>